<dbReference type="Pfam" id="PF07575">
    <property type="entry name" value="Nucleopor_Nup85"/>
    <property type="match status" value="1"/>
</dbReference>
<evidence type="ECO:0000313" key="11">
    <source>
        <dbReference type="Proteomes" id="UP000301737"/>
    </source>
</evidence>
<accession>A0A4C2E8S1</accession>
<gene>
    <name evidence="10" type="primary">NUP85</name>
    <name evidence="10" type="ORF">ZYGM_001936</name>
</gene>
<keyword evidence="9" id="KW-0472">Membrane</keyword>
<dbReference type="GO" id="GO:0006606">
    <property type="term" value="P:protein import into nucleus"/>
    <property type="evidence" value="ECO:0007669"/>
    <property type="project" value="TreeGrafter"/>
</dbReference>
<dbReference type="GO" id="GO:0031965">
    <property type="term" value="C:nuclear membrane"/>
    <property type="evidence" value="ECO:0007669"/>
    <property type="project" value="UniProtKB-UniRule"/>
</dbReference>
<evidence type="ECO:0000313" key="10">
    <source>
        <dbReference type="EMBL" id="GCF00638.1"/>
    </source>
</evidence>
<keyword evidence="4 9" id="KW-0509">mRNA transport</keyword>
<evidence type="ECO:0000256" key="9">
    <source>
        <dbReference type="RuleBase" id="RU365073"/>
    </source>
</evidence>
<evidence type="ECO:0000256" key="1">
    <source>
        <dbReference type="ARBA" id="ARBA00004567"/>
    </source>
</evidence>
<name>A0A4C2E8S1_9SACH</name>
<evidence type="ECO:0000256" key="7">
    <source>
        <dbReference type="ARBA" id="ARBA00023132"/>
    </source>
</evidence>
<evidence type="ECO:0000256" key="2">
    <source>
        <dbReference type="ARBA" id="ARBA00005573"/>
    </source>
</evidence>
<keyword evidence="6 9" id="KW-0811">Translocation</keyword>
<comment type="caution">
    <text evidence="10">The sequence shown here is derived from an EMBL/GenBank/DDBJ whole genome shotgun (WGS) entry which is preliminary data.</text>
</comment>
<dbReference type="GO" id="GO:0017056">
    <property type="term" value="F:structural constituent of nuclear pore"/>
    <property type="evidence" value="ECO:0007669"/>
    <property type="project" value="TreeGrafter"/>
</dbReference>
<comment type="subunit">
    <text evidence="9">Component of the nuclear pore complex (NPC).</text>
</comment>
<dbReference type="AlphaFoldDB" id="A0A4C2E8S1"/>
<protein>
    <recommendedName>
        <fullName evidence="9">Nuclear pore complex protein Nup85</fullName>
    </recommendedName>
</protein>
<comment type="similarity">
    <text evidence="2 9">Belongs to the nucleoporin Nup85 family.</text>
</comment>
<dbReference type="OrthoDB" id="17644at2759"/>
<dbReference type="GO" id="GO:0045893">
    <property type="term" value="P:positive regulation of DNA-templated transcription"/>
    <property type="evidence" value="ECO:0007669"/>
    <property type="project" value="TreeGrafter"/>
</dbReference>
<evidence type="ECO:0000256" key="5">
    <source>
        <dbReference type="ARBA" id="ARBA00022927"/>
    </source>
</evidence>
<evidence type="ECO:0000256" key="3">
    <source>
        <dbReference type="ARBA" id="ARBA00022448"/>
    </source>
</evidence>
<dbReference type="PANTHER" id="PTHR13373:SF21">
    <property type="entry name" value="NUCLEAR PORE COMPLEX PROTEIN NUP85"/>
    <property type="match status" value="1"/>
</dbReference>
<comment type="function">
    <text evidence="9">Functions as a component of the nuclear pore complex (NPC).</text>
</comment>
<keyword evidence="5 9" id="KW-0653">Protein transport</keyword>
<organism evidence="10 11">
    <name type="scientific">Zygosaccharomyces mellis</name>
    <dbReference type="NCBI Taxonomy" id="42258"/>
    <lineage>
        <taxon>Eukaryota</taxon>
        <taxon>Fungi</taxon>
        <taxon>Dikarya</taxon>
        <taxon>Ascomycota</taxon>
        <taxon>Saccharomycotina</taxon>
        <taxon>Saccharomycetes</taxon>
        <taxon>Saccharomycetales</taxon>
        <taxon>Saccharomycetaceae</taxon>
        <taxon>Zygosaccharomyces</taxon>
    </lineage>
</organism>
<evidence type="ECO:0000256" key="4">
    <source>
        <dbReference type="ARBA" id="ARBA00022816"/>
    </source>
</evidence>
<dbReference type="InterPro" id="IPR011502">
    <property type="entry name" value="Nucleoporin_Nup85"/>
</dbReference>
<keyword evidence="8 9" id="KW-0539">Nucleus</keyword>
<evidence type="ECO:0000256" key="8">
    <source>
        <dbReference type="ARBA" id="ARBA00023242"/>
    </source>
</evidence>
<keyword evidence="11" id="KW-1185">Reference proteome</keyword>
<keyword evidence="3 9" id="KW-0813">Transport</keyword>
<keyword evidence="7 9" id="KW-0906">Nuclear pore complex</keyword>
<dbReference type="GO" id="GO:0006406">
    <property type="term" value="P:mRNA export from nucleus"/>
    <property type="evidence" value="ECO:0007669"/>
    <property type="project" value="TreeGrafter"/>
</dbReference>
<dbReference type="GO" id="GO:0031080">
    <property type="term" value="C:nuclear pore outer ring"/>
    <property type="evidence" value="ECO:0007669"/>
    <property type="project" value="TreeGrafter"/>
</dbReference>
<dbReference type="Gene3D" id="2.20.25.500">
    <property type="match status" value="1"/>
</dbReference>
<dbReference type="PANTHER" id="PTHR13373">
    <property type="entry name" value="FROUNT PROTEIN-RELATED"/>
    <property type="match status" value="1"/>
</dbReference>
<dbReference type="EMBL" id="BIMX01000020">
    <property type="protein sequence ID" value="GCF00638.1"/>
    <property type="molecule type" value="Genomic_DNA"/>
</dbReference>
<evidence type="ECO:0000256" key="6">
    <source>
        <dbReference type="ARBA" id="ARBA00023010"/>
    </source>
</evidence>
<proteinExistence type="inferred from homology"/>
<dbReference type="Proteomes" id="UP000301737">
    <property type="component" value="Unassembled WGS sequence"/>
</dbReference>
<reference evidence="10 11" key="1">
    <citation type="submission" date="2019-01" db="EMBL/GenBank/DDBJ databases">
        <title>Draft Genome Sequencing of Zygosaccharomyces mellis Ca-7.</title>
        <authorList>
            <person name="Shiwa Y."/>
            <person name="Kanesaki Y."/>
            <person name="Ishige T."/>
            <person name="Mura K."/>
            <person name="Hori T."/>
            <person name="Tamura T."/>
        </authorList>
    </citation>
    <scope>NUCLEOTIDE SEQUENCE [LARGE SCALE GENOMIC DNA]</scope>
    <source>
        <strain evidence="10 11">Ca-7</strain>
    </source>
</reference>
<sequence>MMTAEMFSDTQNLLMDVDAMDFVVEESTGDAHSEDQNETSDYDEIVDRDYKSGAPVMSLSKNDAPLSTSSKGKLKYQLGPISSQNMAYLEASNQYQLFPVKLARVDTSEEYVHYVSKLFEIYRDLGYDRLYSVPTVGVVNITASKEHAAAVNLAASALVTELDFFIEAIKSKKNALTRFFELEECLTILKCLQTIHFTLDTPEDVSVRETFIRNLINWINRSDGEPNEEYIEQVFVPMTDGKKVFESSYFWKLFNQLLLRGLFDQAIGCLDRSQVMVYLGDQCEVSSNALQDLVALLKQYPMDSTDSFREWKSLVLELAQTYSGSETSITGELRDYIEDTLFLVGGHQSKILHYSSTWYESFCAFLLYYIPSLELSEEYLQLSLQNRPVDVTSGWEQTCVDLIRGKIYSILPVLESLDTCSAAFTAALCEAKGLLERFVDDMEMDKEVSYEGIDDLFSYRNGMACYMLNNFAFELCSQGDKRLWPIAIGLITLSPVSSTSAKKMAIAELLPHYPFKTNDDIEWMLSILAKWKLPQIAKAVYVTLGNKLLYESNTIEAMANFSKAGKFEWVKRYSWIMFEASVMQGAPLDDVVLNAIVDDKGNSIIPDEILTSLVTSAMKQTLSPYAVLYRFYQAQNSNNWSEALALLLGLIEFPYLPKCYLVMLMARFLYPIYLEDDSRYVDESTILRIMESLENKWDNKDVKSVNIYLTMLEEGIVKQNTLPTDLTNFLQLIRQKLNFKLCQEFM</sequence>
<comment type="subcellular location">
    <subcellularLocation>
        <location evidence="1 9">Nucleus</location>
        <location evidence="1 9">Nuclear pore complex</location>
    </subcellularLocation>
</comment>